<dbReference type="InterPro" id="IPR052669">
    <property type="entry name" value="SL1/TIF-IB_Component"/>
</dbReference>
<dbReference type="Proteomes" id="UP000770717">
    <property type="component" value="Unassembled WGS sequence"/>
</dbReference>
<dbReference type="OrthoDB" id="6272197at2759"/>
<dbReference type="InterPro" id="IPR039495">
    <property type="entry name" value="TAF1A"/>
</dbReference>
<keyword evidence="2" id="KW-1185">Reference proteome</keyword>
<evidence type="ECO:0000313" key="1">
    <source>
        <dbReference type="EMBL" id="KAG9467974.1"/>
    </source>
</evidence>
<dbReference type="Pfam" id="PF14929">
    <property type="entry name" value="TAF1_subA"/>
    <property type="match status" value="1"/>
</dbReference>
<gene>
    <name evidence="1" type="ORF">GDO78_013948</name>
</gene>
<dbReference type="EMBL" id="WNTK01001097">
    <property type="protein sequence ID" value="KAG9467974.1"/>
    <property type="molecule type" value="Genomic_DNA"/>
</dbReference>
<protein>
    <recommendedName>
        <fullName evidence="3">TATA box-binding protein-associated factor RNA polymerase I subunit A</fullName>
    </recommendedName>
</protein>
<evidence type="ECO:0000313" key="2">
    <source>
        <dbReference type="Proteomes" id="UP000770717"/>
    </source>
</evidence>
<proteinExistence type="predicted"/>
<name>A0A8J6JXR9_ELECQ</name>
<evidence type="ECO:0008006" key="3">
    <source>
        <dbReference type="Google" id="ProtNLM"/>
    </source>
</evidence>
<dbReference type="PANTHER" id="PTHR32122">
    <property type="entry name" value="TATA BOX-BINDING PROTEIN ASSOCIATED FACTOR RNA POLYMERASE I SUBUNIT A"/>
    <property type="match status" value="1"/>
</dbReference>
<reference evidence="1" key="1">
    <citation type="thesis" date="2020" institute="ProQuest LLC" country="789 East Eisenhower Parkway, Ann Arbor, MI, USA">
        <title>Comparative Genomics and Chromosome Evolution.</title>
        <authorList>
            <person name="Mudd A.B."/>
        </authorList>
    </citation>
    <scope>NUCLEOTIDE SEQUENCE</scope>
    <source>
        <strain evidence="1">HN-11 Male</strain>
        <tissue evidence="1">Kidney and liver</tissue>
    </source>
</reference>
<sequence length="384" mass="44345">MDVAAEAMDVPAEEEEEEFGITLPMGPGETLGRHTKNCYMTANRCLRLIHRAMRENRWERAAEFLISYLQMLVTRNTAIYREAPEIIWRLGTEILLNHPKSTSEDVNAFHEAMKNIGVNNYLMMSLEQVYHLLCIGNNAEARRVLSESESWVFGRHSIKQSMMQKLIRAHGAVLNYRSWVDRGAAAAQNEDFSTQCSAVQAMGTYHRLAASAFQEMLQFPGVWDPFVLNYVHLLESSGEKEKAEQVLTDYAYDTRNPVNPNAHVYLYEFMLRNGAPTDKLMKELRSEEDQKLALHVLFDLLDFSGWKQNARSWRCLAMLLKKCLLRGHTSWMFEAWNSRKSWWPSYHFTKFDAKKDLRKRTRLAMNKAFVGGILKGPGMSCRDV</sequence>
<dbReference type="GO" id="GO:0006360">
    <property type="term" value="P:transcription by RNA polymerase I"/>
    <property type="evidence" value="ECO:0007669"/>
    <property type="project" value="InterPro"/>
</dbReference>
<accession>A0A8J6JXR9</accession>
<dbReference type="GO" id="GO:0000120">
    <property type="term" value="C:RNA polymerase I transcription regulator complex"/>
    <property type="evidence" value="ECO:0007669"/>
    <property type="project" value="InterPro"/>
</dbReference>
<dbReference type="PANTHER" id="PTHR32122:SF1">
    <property type="entry name" value="TATA BOX-BINDING PROTEIN-ASSOCIATED FACTOR RNA POLYMERASE I SUBUNIT A"/>
    <property type="match status" value="1"/>
</dbReference>
<dbReference type="AlphaFoldDB" id="A0A8J6JXR9"/>
<organism evidence="1 2">
    <name type="scientific">Eleutherodactylus coqui</name>
    <name type="common">Puerto Rican coqui</name>
    <dbReference type="NCBI Taxonomy" id="57060"/>
    <lineage>
        <taxon>Eukaryota</taxon>
        <taxon>Metazoa</taxon>
        <taxon>Chordata</taxon>
        <taxon>Craniata</taxon>
        <taxon>Vertebrata</taxon>
        <taxon>Euteleostomi</taxon>
        <taxon>Amphibia</taxon>
        <taxon>Batrachia</taxon>
        <taxon>Anura</taxon>
        <taxon>Neobatrachia</taxon>
        <taxon>Hyloidea</taxon>
        <taxon>Eleutherodactylidae</taxon>
        <taxon>Eleutherodactylinae</taxon>
        <taxon>Eleutherodactylus</taxon>
        <taxon>Eleutherodactylus</taxon>
    </lineage>
</organism>
<comment type="caution">
    <text evidence="1">The sequence shown here is derived from an EMBL/GenBank/DDBJ whole genome shotgun (WGS) entry which is preliminary data.</text>
</comment>